<dbReference type="Proteomes" id="UP001383192">
    <property type="component" value="Unassembled WGS sequence"/>
</dbReference>
<evidence type="ECO:0000313" key="1">
    <source>
        <dbReference type="EMBL" id="KAK7047083.1"/>
    </source>
</evidence>
<organism evidence="1 2">
    <name type="scientific">Paramarasmius palmivorus</name>
    <dbReference type="NCBI Taxonomy" id="297713"/>
    <lineage>
        <taxon>Eukaryota</taxon>
        <taxon>Fungi</taxon>
        <taxon>Dikarya</taxon>
        <taxon>Basidiomycota</taxon>
        <taxon>Agaricomycotina</taxon>
        <taxon>Agaricomycetes</taxon>
        <taxon>Agaricomycetidae</taxon>
        <taxon>Agaricales</taxon>
        <taxon>Marasmiineae</taxon>
        <taxon>Marasmiaceae</taxon>
        <taxon>Paramarasmius</taxon>
    </lineage>
</organism>
<sequence>MSNPSQSIAPSVLASLVALIKDWLQGFVDALKTYRHLVATLPPPHPNPPLPGDFPFSNLSEVFHWVQVVDDTRMHQVNHNYPVTISLLPGRAEHWEPLVWAIHTGNIVLGSIELDRRVYADQSVVSIDPLFILETMILAVTLRQKLIVSSRVVMIPSPGTDQNAWNEIFEVRRADANLVVRELGRRTTTSQPRFCPTCRTWLPQAGPNFCLEHLNVSIILLWYNSTQIHGLIQL</sequence>
<proteinExistence type="predicted"/>
<dbReference type="AlphaFoldDB" id="A0AAW0D834"/>
<dbReference type="EMBL" id="JAYKXP010000021">
    <property type="protein sequence ID" value="KAK7047083.1"/>
    <property type="molecule type" value="Genomic_DNA"/>
</dbReference>
<keyword evidence="2" id="KW-1185">Reference proteome</keyword>
<evidence type="ECO:0000313" key="2">
    <source>
        <dbReference type="Proteomes" id="UP001383192"/>
    </source>
</evidence>
<reference evidence="1 2" key="1">
    <citation type="submission" date="2024-01" db="EMBL/GenBank/DDBJ databases">
        <title>A draft genome for a cacao thread blight-causing isolate of Paramarasmius palmivorus.</title>
        <authorList>
            <person name="Baruah I.K."/>
            <person name="Bukari Y."/>
            <person name="Amoako-Attah I."/>
            <person name="Meinhardt L.W."/>
            <person name="Bailey B.A."/>
            <person name="Cohen S.P."/>
        </authorList>
    </citation>
    <scope>NUCLEOTIDE SEQUENCE [LARGE SCALE GENOMIC DNA]</scope>
    <source>
        <strain evidence="1 2">GH-12</strain>
    </source>
</reference>
<name>A0AAW0D834_9AGAR</name>
<protein>
    <submittedName>
        <fullName evidence="1">Uncharacterized protein</fullName>
    </submittedName>
</protein>
<comment type="caution">
    <text evidence="1">The sequence shown here is derived from an EMBL/GenBank/DDBJ whole genome shotgun (WGS) entry which is preliminary data.</text>
</comment>
<gene>
    <name evidence="1" type="ORF">VNI00_006744</name>
</gene>
<accession>A0AAW0D834</accession>